<dbReference type="RefSeq" id="WP_009677932.1">
    <property type="nucleotide sequence ID" value="NZ_AEUD01000002.1"/>
</dbReference>
<dbReference type="eggNOG" id="ENOG5031VQX">
    <property type="taxonomic scope" value="Bacteria"/>
</dbReference>
<feature type="chain" id="PRO_5039491833" evidence="1">
    <location>
        <begin position="32"/>
        <end position="249"/>
    </location>
</feature>
<name>F1YFX1_9ACTN</name>
<keyword evidence="3" id="KW-1185">Reference proteome</keyword>
<dbReference type="EMBL" id="AEUD01000002">
    <property type="protein sequence ID" value="EGD56548.1"/>
    <property type="molecule type" value="Genomic_DNA"/>
</dbReference>
<dbReference type="Proteomes" id="UP000035065">
    <property type="component" value="Unassembled WGS sequence"/>
</dbReference>
<gene>
    <name evidence="2" type="ORF">SCNU_03317</name>
</gene>
<dbReference type="PROSITE" id="PS51318">
    <property type="entry name" value="TAT"/>
    <property type="match status" value="1"/>
</dbReference>
<sequence length="249" mass="25121">MRLNLLRRSIVAAAAVAVAGAGLVAIPSALAGDAAAATCTSSSTVKKTLIVDYGFQKAVAPQTAQSGTATYSLSVSTSSIGNPYVQGIWDIPPTELKDVKPTVKVKAFTLIGGILGGGGAFDKLINEQVIDPANVKQDGRSWKINHTGWAVYSGQALTAEFSYKLPASIMAGKQLQSGGAAFQATPKPPLGYLEFPNLTACTTVRAPNAGEAITGSLDSAGLGSSEGQLSSTGSLADLVPAIIGGAIGG</sequence>
<keyword evidence="1" id="KW-0732">Signal</keyword>
<protein>
    <submittedName>
        <fullName evidence="2">Uncharacterized protein</fullName>
    </submittedName>
</protein>
<accession>F1YFX1</accession>
<evidence type="ECO:0000313" key="3">
    <source>
        <dbReference type="Proteomes" id="UP000035065"/>
    </source>
</evidence>
<dbReference type="STRING" id="644548.SCNU_03317"/>
<dbReference type="InterPro" id="IPR006311">
    <property type="entry name" value="TAT_signal"/>
</dbReference>
<organism evidence="2 3">
    <name type="scientific">Gordonia neofelifaecis NRRL B-59395</name>
    <dbReference type="NCBI Taxonomy" id="644548"/>
    <lineage>
        <taxon>Bacteria</taxon>
        <taxon>Bacillati</taxon>
        <taxon>Actinomycetota</taxon>
        <taxon>Actinomycetes</taxon>
        <taxon>Mycobacteriales</taxon>
        <taxon>Gordoniaceae</taxon>
        <taxon>Gordonia</taxon>
    </lineage>
</organism>
<dbReference type="AlphaFoldDB" id="F1YFX1"/>
<dbReference type="OrthoDB" id="4548707at2"/>
<evidence type="ECO:0000256" key="1">
    <source>
        <dbReference type="SAM" id="SignalP"/>
    </source>
</evidence>
<proteinExistence type="predicted"/>
<feature type="signal peptide" evidence="1">
    <location>
        <begin position="1"/>
        <end position="31"/>
    </location>
</feature>
<reference evidence="2 3" key="1">
    <citation type="journal article" date="2011" name="J. Bacteriol.">
        <title>Draft Genome Sequence of Gordonia neofelifaecis NRRL B-59395, a Cholesterol-Degrading Actinomycete.</title>
        <authorList>
            <person name="Ge F."/>
            <person name="Li W."/>
            <person name="Chen G."/>
            <person name="Liu Y."/>
            <person name="Zhang G."/>
            <person name="Yong B."/>
            <person name="Wang Q."/>
            <person name="Wang N."/>
            <person name="Huang Z."/>
            <person name="Li W."/>
            <person name="Wang J."/>
            <person name="Wu C."/>
            <person name="Xie Q."/>
            <person name="Liu G."/>
        </authorList>
    </citation>
    <scope>NUCLEOTIDE SEQUENCE [LARGE SCALE GENOMIC DNA]</scope>
    <source>
        <strain evidence="2 3">NRRL B-59395</strain>
    </source>
</reference>
<evidence type="ECO:0000313" key="2">
    <source>
        <dbReference type="EMBL" id="EGD56548.1"/>
    </source>
</evidence>
<comment type="caution">
    <text evidence="2">The sequence shown here is derived from an EMBL/GenBank/DDBJ whole genome shotgun (WGS) entry which is preliminary data.</text>
</comment>